<reference evidence="11" key="1">
    <citation type="submission" date="2020-12" db="EMBL/GenBank/DDBJ databases">
        <title>WGS assembly of Carya illinoinensis cv. Pawnee.</title>
        <authorList>
            <person name="Platts A."/>
            <person name="Shu S."/>
            <person name="Wright S."/>
            <person name="Barry K."/>
            <person name="Edger P."/>
            <person name="Pires J.C."/>
            <person name="Schmutz J."/>
        </authorList>
    </citation>
    <scope>NUCLEOTIDE SEQUENCE</scope>
    <source>
        <tissue evidence="11">Leaf</tissue>
    </source>
</reference>
<feature type="region of interest" description="Disordered" evidence="8">
    <location>
        <begin position="205"/>
        <end position="231"/>
    </location>
</feature>
<keyword evidence="6" id="KW-0804">Transcription</keyword>
<feature type="compositionally biased region" description="Basic and acidic residues" evidence="8">
    <location>
        <begin position="420"/>
        <end position="436"/>
    </location>
</feature>
<feature type="region of interest" description="Disordered" evidence="8">
    <location>
        <begin position="157"/>
        <end position="189"/>
    </location>
</feature>
<evidence type="ECO:0000256" key="1">
    <source>
        <dbReference type="ARBA" id="ARBA00004123"/>
    </source>
</evidence>
<gene>
    <name evidence="11" type="ORF">CIPAW_05G169100</name>
</gene>
<feature type="compositionally biased region" description="Pro residues" evidence="8">
    <location>
        <begin position="1176"/>
        <end position="1221"/>
    </location>
</feature>
<keyword evidence="7" id="KW-0539">Nucleus</keyword>
<keyword evidence="12" id="KW-1185">Reference proteome</keyword>
<feature type="compositionally biased region" description="Basic and acidic residues" evidence="8">
    <location>
        <begin position="293"/>
        <end position="326"/>
    </location>
</feature>
<dbReference type="SMART" id="SM00293">
    <property type="entry name" value="PWWP"/>
    <property type="match status" value="1"/>
</dbReference>
<dbReference type="SMART" id="SM00582">
    <property type="entry name" value="RPR"/>
    <property type="match status" value="1"/>
</dbReference>
<dbReference type="PROSITE" id="PS50812">
    <property type="entry name" value="PWWP"/>
    <property type="match status" value="1"/>
</dbReference>
<dbReference type="Pfam" id="PF04818">
    <property type="entry name" value="CID"/>
    <property type="match status" value="1"/>
</dbReference>
<feature type="domain" description="CID" evidence="10">
    <location>
        <begin position="885"/>
        <end position="1026"/>
    </location>
</feature>
<feature type="compositionally biased region" description="Low complexity" evidence="8">
    <location>
        <begin position="1260"/>
        <end position="1279"/>
    </location>
</feature>
<evidence type="ECO:0000256" key="5">
    <source>
        <dbReference type="ARBA" id="ARBA00023089"/>
    </source>
</evidence>
<evidence type="ECO:0000313" key="12">
    <source>
        <dbReference type="Proteomes" id="UP000811609"/>
    </source>
</evidence>
<protein>
    <recommendedName>
        <fullName evidence="13">ENHANCER OF AG-4 protein 2</fullName>
    </recommendedName>
</protein>
<evidence type="ECO:0000256" key="6">
    <source>
        <dbReference type="ARBA" id="ARBA00023163"/>
    </source>
</evidence>
<keyword evidence="4" id="KW-0805">Transcription regulation</keyword>
<keyword evidence="2" id="KW-0217">Developmental protein</keyword>
<name>A0A8T1QKE8_CARIL</name>
<dbReference type="InterPro" id="IPR000313">
    <property type="entry name" value="PWWP_dom"/>
</dbReference>
<dbReference type="Pfam" id="PF00855">
    <property type="entry name" value="PWWP"/>
    <property type="match status" value="1"/>
</dbReference>
<evidence type="ECO:0000256" key="3">
    <source>
        <dbReference type="ARBA" id="ARBA00022664"/>
    </source>
</evidence>
<dbReference type="PANTHER" id="PTHR12550">
    <property type="entry name" value="HEPATOMA-DERIVED GROWTH FACTOR-RELATED"/>
    <property type="match status" value="1"/>
</dbReference>
<evidence type="ECO:0000259" key="10">
    <source>
        <dbReference type="PROSITE" id="PS51391"/>
    </source>
</evidence>
<proteinExistence type="predicted"/>
<organism evidence="11 12">
    <name type="scientific">Carya illinoinensis</name>
    <name type="common">Pecan</name>
    <dbReference type="NCBI Taxonomy" id="32201"/>
    <lineage>
        <taxon>Eukaryota</taxon>
        <taxon>Viridiplantae</taxon>
        <taxon>Streptophyta</taxon>
        <taxon>Embryophyta</taxon>
        <taxon>Tracheophyta</taxon>
        <taxon>Spermatophyta</taxon>
        <taxon>Magnoliopsida</taxon>
        <taxon>eudicotyledons</taxon>
        <taxon>Gunneridae</taxon>
        <taxon>Pentapetalae</taxon>
        <taxon>rosids</taxon>
        <taxon>fabids</taxon>
        <taxon>Fagales</taxon>
        <taxon>Juglandaceae</taxon>
        <taxon>Carya</taxon>
    </lineage>
</organism>
<feature type="region of interest" description="Disordered" evidence="8">
    <location>
        <begin position="114"/>
        <end position="141"/>
    </location>
</feature>
<evidence type="ECO:0008006" key="13">
    <source>
        <dbReference type="Google" id="ProtNLM"/>
    </source>
</evidence>
<dbReference type="CDD" id="cd20147">
    <property type="entry name" value="PWWP_HULK"/>
    <property type="match status" value="1"/>
</dbReference>
<dbReference type="Proteomes" id="UP000811609">
    <property type="component" value="Chromosome 5"/>
</dbReference>
<feature type="region of interest" description="Disordered" evidence="8">
    <location>
        <begin position="586"/>
        <end position="613"/>
    </location>
</feature>
<dbReference type="FunFam" id="1.25.40.90:FF:000037">
    <property type="entry name" value="Enhancer of ag-4 2"/>
    <property type="match status" value="1"/>
</dbReference>
<dbReference type="EMBL" id="CM031813">
    <property type="protein sequence ID" value="KAG6654783.1"/>
    <property type="molecule type" value="Genomic_DNA"/>
</dbReference>
<feature type="compositionally biased region" description="Polar residues" evidence="8">
    <location>
        <begin position="1156"/>
        <end position="1174"/>
    </location>
</feature>
<keyword evidence="3" id="KW-0507">mRNA processing</keyword>
<feature type="compositionally biased region" description="Pro residues" evidence="8">
    <location>
        <begin position="1228"/>
        <end position="1240"/>
    </location>
</feature>
<evidence type="ECO:0000256" key="2">
    <source>
        <dbReference type="ARBA" id="ARBA00022473"/>
    </source>
</evidence>
<feature type="compositionally biased region" description="Basic and acidic residues" evidence="8">
    <location>
        <begin position="370"/>
        <end position="381"/>
    </location>
</feature>
<feature type="compositionally biased region" description="Polar residues" evidence="8">
    <location>
        <begin position="702"/>
        <end position="719"/>
    </location>
</feature>
<feature type="region of interest" description="Disordered" evidence="8">
    <location>
        <begin position="257"/>
        <end position="341"/>
    </location>
</feature>
<feature type="region of interest" description="Disordered" evidence="8">
    <location>
        <begin position="358"/>
        <end position="436"/>
    </location>
</feature>
<feature type="compositionally biased region" description="Polar residues" evidence="8">
    <location>
        <begin position="764"/>
        <end position="774"/>
    </location>
</feature>
<evidence type="ECO:0000313" key="11">
    <source>
        <dbReference type="EMBL" id="KAG6654783.1"/>
    </source>
</evidence>
<dbReference type="PROSITE" id="PS51391">
    <property type="entry name" value="CID"/>
    <property type="match status" value="1"/>
</dbReference>
<evidence type="ECO:0000259" key="9">
    <source>
        <dbReference type="PROSITE" id="PS50812"/>
    </source>
</evidence>
<feature type="compositionally biased region" description="Basic residues" evidence="8">
    <location>
        <begin position="262"/>
        <end position="274"/>
    </location>
</feature>
<comment type="caution">
    <text evidence="11">The sequence shown here is derived from an EMBL/GenBank/DDBJ whole genome shotgun (WGS) entry which is preliminary data.</text>
</comment>
<dbReference type="GO" id="GO:0005634">
    <property type="term" value="C:nucleus"/>
    <property type="evidence" value="ECO:0007669"/>
    <property type="project" value="UniProtKB-SubCell"/>
</dbReference>
<feature type="compositionally biased region" description="Basic and acidic residues" evidence="8">
    <location>
        <begin position="753"/>
        <end position="763"/>
    </location>
</feature>
<feature type="region of interest" description="Disordered" evidence="8">
    <location>
        <begin position="685"/>
        <end position="775"/>
    </location>
</feature>
<feature type="region of interest" description="Disordered" evidence="8">
    <location>
        <begin position="1156"/>
        <end position="1248"/>
    </location>
</feature>
<dbReference type="PANTHER" id="PTHR12550:SF70">
    <property type="entry name" value="JIL-1 ANCHORING AND STABILIZING PROTEIN, ISOFORM A"/>
    <property type="match status" value="1"/>
</dbReference>
<keyword evidence="5" id="KW-0287">Flowering</keyword>
<evidence type="ECO:0000256" key="8">
    <source>
        <dbReference type="SAM" id="MobiDB-lite"/>
    </source>
</evidence>
<accession>A0A8T1QKE8</accession>
<evidence type="ECO:0000256" key="4">
    <source>
        <dbReference type="ARBA" id="ARBA00023015"/>
    </source>
</evidence>
<sequence>MPPARRRGANNKGKDKSQLSLGDLVLAKVKGFPAWPAKISRPEDWKLSPDPKKYFVEFFGTREIGFVAPPDVQTFTNEVKSKLLARCQGKTVKCFAQAVKEICVAFDELQKKKSSGLGDRTDGSDVGPEAPSANGVEDDGGEVDLKVETSKMTYKGESLNEAVSDSGSKLDPCSQRQGGAESQEVKPSVSCRANDNLSLIMSPQKNNRISDGAKPKEVVTPMASPDNSLSLKKEVTVGKNVEDDTFCTKKRGEAQKILTNGHKSKKIGASKKRCGSAVGLNKTSTSALTSLKGDSDGHSVDSSESLERSKDGVKAKTDSGRSRREFSSSPLKADSGINAGKNSKDLLKAKKHFNVADKMLDSGVDPDEQALEKPSGKEKRAQHGHGKPNRGTIDVLHPAKKSKCEDMGDVSAHGAHARRIKSDSPRPNAIDKKALKTPEFKGSTSCVKAETNLASRGQSCNFGSSASADEAALPVTKRRRRAMEAMSDSETLPADDISERKSVSVKNDVSCSSSIKVPGIQQHKKRRAVCLFDDDDDNERKTPVHGGSARNIRASLYVSDATRSSEAQNDCSKDALHVGVSTGFEDGHSKEFSSEVQSESFSPAEGQTDEKMPEKEIATHLSCSPRKLYSEQLSSRESKEQLSLKEAKSMLISPRKSPHSGPVTRPVAEQQKVAKAMIKVSGTVTQKKVHAGSAKGLGVVSNGMNSSQNQGTTQRNRPSSGERSKAPPKSISRIGESTVLIDTSVEYNSLPSERMEASREDKSSSLADSKTPESSMKHLIAAAQAKRRQAHTQNFSLGIFSSFVSAPDVPGRSPSPPTVQYLLTGTSNVLQADLQGLHYRTNVASPLNHGHQSPLRNQLDVEEIEERRVSSGHRTAGGSLSGGTEAAVARDAFEGMIETLSRTKESIGRATRLAIDCAKYGIANEVVELLIRKLETEASFHRKVDLFFLVDSITQCSHSQKGIAGASYIPAVQAALPRLLGSAAPPGAVARENRRQCLKVLRLWLERKILPESILRPYMDDIGVSNDDTSVGLSLRRPSRAERAVDDPLREMEGMLVDEYGSNATFQLPGLLSSHVFEDEEDDFPSSSVKEAGDALVVDADAAHALEDSETHAIPPNDRRHCILEDVDGELEMEDVSGHLKDERPSFINGSLKMDSQVQSSNGTLEFSCGNSTELPPLPEGSPPLPLDSPPPPPPLPPSPPPPPPPLSPSPPPPPPPPSQPAPLQSQLPPPPPPPPPPPLSHSGAPPLLVAQSSLPAQPSLLSQPFLPPQSSIQSSPQLAYQPPVPHEYCSTSSGNQLVQLAGHGGHIDNTQRSEMFPQQSSCFTSTGVSNSREPSGFNSSRQLEYGHNDMYLNPQISQTNQQFQQGDTSFTQRPIHPAPPHNQPSHFSYTKPTIQQHAQHSYHHLYSLPSLPDGQRRFVADEQWRMPSGDFKTEHQHGGWMNGERAHLGPTFGQEGYFRPQANNIGFQRSAPNNLPAGAPISGPGVSQMFPCRPDISALNCWRPA</sequence>
<dbReference type="InterPro" id="IPR006569">
    <property type="entry name" value="CID_dom"/>
</dbReference>
<evidence type="ECO:0000256" key="7">
    <source>
        <dbReference type="ARBA" id="ARBA00023242"/>
    </source>
</evidence>
<dbReference type="GO" id="GO:0009908">
    <property type="term" value="P:flower development"/>
    <property type="evidence" value="ECO:0007669"/>
    <property type="project" value="UniProtKB-KW"/>
</dbReference>
<feature type="domain" description="PWWP" evidence="9">
    <location>
        <begin position="21"/>
        <end position="78"/>
    </location>
</feature>
<comment type="subcellular location">
    <subcellularLocation>
        <location evidence="1">Nucleus</location>
    </subcellularLocation>
</comment>
<dbReference type="GO" id="GO:0006397">
    <property type="term" value="P:mRNA processing"/>
    <property type="evidence" value="ECO:0007669"/>
    <property type="project" value="UniProtKB-KW"/>
</dbReference>
<feature type="region of interest" description="Disordered" evidence="8">
    <location>
        <begin position="1260"/>
        <end position="1292"/>
    </location>
</feature>